<accession>A0A9X2D4H8</accession>
<comment type="caution">
    <text evidence="2">The sequence shown here is derived from an EMBL/GenBank/DDBJ whole genome shotgun (WGS) entry which is preliminary data.</text>
</comment>
<dbReference type="AlphaFoldDB" id="A0A9X2D4H8"/>
<dbReference type="Proteomes" id="UP001139485">
    <property type="component" value="Unassembled WGS sequence"/>
</dbReference>
<proteinExistence type="predicted"/>
<organism evidence="2 3">
    <name type="scientific">Nocardioides bruguierae</name>
    <dbReference type="NCBI Taxonomy" id="2945102"/>
    <lineage>
        <taxon>Bacteria</taxon>
        <taxon>Bacillati</taxon>
        <taxon>Actinomycetota</taxon>
        <taxon>Actinomycetes</taxon>
        <taxon>Propionibacteriales</taxon>
        <taxon>Nocardioidaceae</taxon>
        <taxon>Nocardioides</taxon>
    </lineage>
</organism>
<evidence type="ECO:0000313" key="2">
    <source>
        <dbReference type="EMBL" id="MCM0619068.1"/>
    </source>
</evidence>
<gene>
    <name evidence="2" type="ORF">M8330_02015</name>
</gene>
<evidence type="ECO:0000313" key="3">
    <source>
        <dbReference type="Proteomes" id="UP001139485"/>
    </source>
</evidence>
<protein>
    <recommendedName>
        <fullName evidence="1">Peptidase S55 domain-containing protein</fullName>
    </recommendedName>
</protein>
<dbReference type="EMBL" id="JAMOIL010000001">
    <property type="protein sequence ID" value="MCM0619068.1"/>
    <property type="molecule type" value="Genomic_DNA"/>
</dbReference>
<dbReference type="RefSeq" id="WP_250826047.1">
    <property type="nucleotide sequence ID" value="NZ_JAMOIL010000001.1"/>
</dbReference>
<feature type="domain" description="Peptidase S55" evidence="1">
    <location>
        <begin position="1"/>
        <end position="168"/>
    </location>
</feature>
<dbReference type="InterPro" id="IPR008763">
    <property type="entry name" value="Peptidase_S55"/>
</dbReference>
<keyword evidence="3" id="KW-1185">Reference proteome</keyword>
<dbReference type="PROSITE" id="PS51494">
    <property type="entry name" value="SPOIVB"/>
    <property type="match status" value="1"/>
</dbReference>
<name>A0A9X2D4H8_9ACTN</name>
<evidence type="ECO:0000259" key="1">
    <source>
        <dbReference type="PROSITE" id="PS51494"/>
    </source>
</evidence>
<sequence length="588" mass="60927">MSRALSPSRGLAAAATVGVLLLTPLAVTGLGTPAVADAAADCASPVDVSGLSRGDAVTALSVTAGTTPEEFPGTVLGVITDGIAPGVDMVMIDFGGAGANPAMDEIGGIWQGMSGSPVYLGDPADGNIVGAVAYGLSYGPSPIAGVTPYADMDTHMPTAPARVGVDGKTAQQIARADAGTSRTDAERGFRILRSGLTLSGVDTSELGRVRKAAAKHGLTLRSRTFSADGTVGARAADVTVDDVAAGGNLAASVAYGDITMAGVGTTTSVCGGELVGFGHPLIQGGEVTYGLHPADAVYVQPDSAWAPFKVANIGDPVGTIEQDRMTGITGTLGTLPDAATVTSAFTAGSTTQDLSTDVYESDYLPDVVFYSGYTGTDVVLDGDPMGTQEQAWTMTGTADGEPFAFSGSNVFAGSSWWSSYQAADEVATLAYYLNRIDGVEVDAVDVTAEQVSTEAQSWSILRVDQRKGGEWTPVSDRKTLKVTEGTLKLRVVVRNGDRTARLPLSVDIDDTGRGWGYLYVRGGDSVYQRSRAGTIEKFAQKVEDRVRNDQVQLELRMRGAGRTTVVADLPRQGIVRGGQYISVSTPRR</sequence>
<reference evidence="2" key="1">
    <citation type="submission" date="2022-05" db="EMBL/GenBank/DDBJ databases">
        <authorList>
            <person name="Tuo L."/>
        </authorList>
    </citation>
    <scope>NUCLEOTIDE SEQUENCE</scope>
    <source>
        <strain evidence="2">BSK12Z-4</strain>
    </source>
</reference>